<dbReference type="Proteomes" id="UP000024635">
    <property type="component" value="Unassembled WGS sequence"/>
</dbReference>
<keyword evidence="2 3" id="KW-0175">Coiled coil</keyword>
<dbReference type="PANTHER" id="PTHR21682:SF2">
    <property type="entry name" value="COILED-COIL DOMAIN-CONTAINING PROTEIN 149"/>
    <property type="match status" value="1"/>
</dbReference>
<proteinExistence type="inferred from homology"/>
<evidence type="ECO:0000256" key="3">
    <source>
        <dbReference type="SAM" id="Coils"/>
    </source>
</evidence>
<gene>
    <name evidence="4" type="primary">Acey_s0072.g682</name>
    <name evidence="4" type="synonym">Acey-F29G6.2</name>
    <name evidence="4" type="ORF">Y032_0072g682</name>
</gene>
<feature type="coiled-coil region" evidence="3">
    <location>
        <begin position="260"/>
        <end position="330"/>
    </location>
</feature>
<accession>A0A016TVP9</accession>
<evidence type="ECO:0000313" key="4">
    <source>
        <dbReference type="EMBL" id="EYC07089.1"/>
    </source>
</evidence>
<dbReference type="AlphaFoldDB" id="A0A016TVP9"/>
<sequence>MLLIGAQERQRRVRAMRLCGEINTGNGPQWPQAISARRLQESLVRHPSGRWDKASYSSAALSLPRTRCFAALGSMNPSSAKVSIEEYKRLQEKVQQLQARVDSKTETIVRLGKDLELAQEENRQIKARSLTLERNLERVEQEVHKYAANEVDIKTSFKIEKQQLTDEVDTLKKELSAALKENEELKAEKFDLQKDCKLFRQRIAKYEIANLEGGAPTIVEESSHRKSMVESGEDELGKYEKLYREFKQIETDLHTVLGIKEELVLERDALVKKVERLSTEMAFLLNGDPRRVAEDLDSLVAENRFLKARLDSANEESETMKATLSKYRAMTEARPSTTNPIVNQESSLGEKSSVAVVNMKQIRELLSSHAIKLDDNDYKAITAILLDLCNDKQMALTHLRRANKVLGNRVNEVESHLAVLEAKSRSTSPNKQT</sequence>
<dbReference type="EMBL" id="JARK01001408">
    <property type="protein sequence ID" value="EYC07089.1"/>
    <property type="molecule type" value="Genomic_DNA"/>
</dbReference>
<name>A0A016TVP9_9BILA</name>
<reference evidence="5" key="1">
    <citation type="journal article" date="2015" name="Nat. Genet.">
        <title>The genome and transcriptome of the zoonotic hookworm Ancylostoma ceylanicum identify infection-specific gene families.</title>
        <authorList>
            <person name="Schwarz E.M."/>
            <person name="Hu Y."/>
            <person name="Antoshechkin I."/>
            <person name="Miller M.M."/>
            <person name="Sternberg P.W."/>
            <person name="Aroian R.V."/>
        </authorList>
    </citation>
    <scope>NUCLEOTIDE SEQUENCE</scope>
    <source>
        <strain evidence="5">HY135</strain>
    </source>
</reference>
<dbReference type="Pfam" id="PF09789">
    <property type="entry name" value="CC149"/>
    <property type="match status" value="1"/>
</dbReference>
<dbReference type="STRING" id="53326.A0A016TVP9"/>
<dbReference type="OrthoDB" id="5917629at2759"/>
<dbReference type="InterPro" id="IPR019179">
    <property type="entry name" value="CC149"/>
</dbReference>
<dbReference type="PANTHER" id="PTHR21682">
    <property type="entry name" value="COILED-COIL DOMAIN-CONTAINING PROTEIN 149"/>
    <property type="match status" value="1"/>
</dbReference>
<comment type="caution">
    <text evidence="4">The sequence shown here is derived from an EMBL/GenBank/DDBJ whole genome shotgun (WGS) entry which is preliminary data.</text>
</comment>
<keyword evidence="5" id="KW-1185">Reference proteome</keyword>
<comment type="similarity">
    <text evidence="1">Belongs to the CCDC149 family.</text>
</comment>
<evidence type="ECO:0000256" key="1">
    <source>
        <dbReference type="ARBA" id="ARBA00005872"/>
    </source>
</evidence>
<feature type="coiled-coil region" evidence="3">
    <location>
        <begin position="80"/>
        <end position="202"/>
    </location>
</feature>
<evidence type="ECO:0000313" key="5">
    <source>
        <dbReference type="Proteomes" id="UP000024635"/>
    </source>
</evidence>
<evidence type="ECO:0008006" key="6">
    <source>
        <dbReference type="Google" id="ProtNLM"/>
    </source>
</evidence>
<evidence type="ECO:0000256" key="2">
    <source>
        <dbReference type="ARBA" id="ARBA00023054"/>
    </source>
</evidence>
<protein>
    <recommendedName>
        <fullName evidence="6">GRIP domain-containing protein</fullName>
    </recommendedName>
</protein>
<organism evidence="4 5">
    <name type="scientific">Ancylostoma ceylanicum</name>
    <dbReference type="NCBI Taxonomy" id="53326"/>
    <lineage>
        <taxon>Eukaryota</taxon>
        <taxon>Metazoa</taxon>
        <taxon>Ecdysozoa</taxon>
        <taxon>Nematoda</taxon>
        <taxon>Chromadorea</taxon>
        <taxon>Rhabditida</taxon>
        <taxon>Rhabditina</taxon>
        <taxon>Rhabditomorpha</taxon>
        <taxon>Strongyloidea</taxon>
        <taxon>Ancylostomatidae</taxon>
        <taxon>Ancylostomatinae</taxon>
        <taxon>Ancylostoma</taxon>
    </lineage>
</organism>